<dbReference type="GO" id="GO:0005634">
    <property type="term" value="C:nucleus"/>
    <property type="evidence" value="ECO:0007669"/>
    <property type="project" value="TreeGrafter"/>
</dbReference>
<dbReference type="PROSITE" id="PS50048">
    <property type="entry name" value="ZN2_CY6_FUNGAL_2"/>
    <property type="match status" value="1"/>
</dbReference>
<name>G3B4S8_CANTC</name>
<sequence>MNRYKPKRMRPINACVSCRTRKIKCDKGQPCSKCSKYGGECVYQPFDFLPREANEQVSVGEDLSLLDSQEVEKQIAEAQMNIANLEKELTSAKSLVARSLEREISSTGSTPSSPFSSTSSSSTTNISSADKTPTAYLAIPLQQRQIIGLDDPVPFEFSEAERKLEVNIFDLYNPVKTDGVIRKQSPPLSWMSFINCDRFLNAMQQAVYKDLSLDSKLNFLNSIADAGCSEATERLFTMKYHDDEDLDDFKPIDEADLNPSLLPLGLETLNSNVFPMGDYVQPEFQLSKQICQFLPDRRIIDMLVDRFFIYLYPFIHVLDQHDFLNQVDRILKDLDRGQVVIKDKFDLTQIGILLIMLRLSYVSLYTCNKSLNESNLMQNLKFEEEDEDNVRFLLKHPIDLKAVDLSQQCLNKVGLFSTLTLSNLQLALMIRSYQKYGPEYILGSGENEPYSFDVIISILAQKLEVFHELGPKLSERERNLRRKIGAYLISLSLLNFGALNCVKNFKMAICNIQIPEYTKENSNNFNENTERITLQILSSILSPGQLYSDTQSLFENYSSPNFEKASQGLIDSYEKTFTPLLIRRAHDKYTICIINTLTIRSRLMRCFVKLSIKFHLYNSLEDRTLTHKLLDDMLQIIFKEMLVLCKAIFSKEGCFANTIDLIFIPSLIHLIHRVLLIITGMMIRLNLILNKFKRQSINNHYTHNCEHLLGLFNKTNAVFFKFLLNLSNRYYYGWRVFKTQNYFIRCINLLELRSIFKDVDISENFKFTNNWVLQISELITHQLNDDQSPSISS</sequence>
<dbReference type="eggNOG" id="ENOG502QRPQ">
    <property type="taxonomic scope" value="Eukaryota"/>
</dbReference>
<evidence type="ECO:0000256" key="3">
    <source>
        <dbReference type="ARBA" id="ARBA00023163"/>
    </source>
</evidence>
<dbReference type="AlphaFoldDB" id="G3B4S8"/>
<evidence type="ECO:0000313" key="9">
    <source>
        <dbReference type="Proteomes" id="UP000000707"/>
    </source>
</evidence>
<dbReference type="InterPro" id="IPR036864">
    <property type="entry name" value="Zn2-C6_fun-type_DNA-bd_sf"/>
</dbReference>
<reference evidence="8 9" key="1">
    <citation type="journal article" date="2011" name="Proc. Natl. Acad. Sci. U.S.A.">
        <title>Comparative genomics of xylose-fermenting fungi for enhanced biofuel production.</title>
        <authorList>
            <person name="Wohlbach D.J."/>
            <person name="Kuo A."/>
            <person name="Sato T.K."/>
            <person name="Potts K.M."/>
            <person name="Salamov A.A."/>
            <person name="LaButti K.M."/>
            <person name="Sun H."/>
            <person name="Clum A."/>
            <person name="Pangilinan J.L."/>
            <person name="Lindquist E.A."/>
            <person name="Lucas S."/>
            <person name="Lapidus A."/>
            <person name="Jin M."/>
            <person name="Gunawan C."/>
            <person name="Balan V."/>
            <person name="Dale B.E."/>
            <person name="Jeffries T.W."/>
            <person name="Zinkel R."/>
            <person name="Barry K.W."/>
            <person name="Grigoriev I.V."/>
            <person name="Gasch A.P."/>
        </authorList>
    </citation>
    <scope>NUCLEOTIDE SEQUENCE [LARGE SCALE GENOMIC DNA]</scope>
    <source>
        <strain evidence="9">ATCC 10573 / BCRC 21748 / CBS 615 / JCM 9827 / NBRC 10315 / NRRL Y-1498 / VKM Y-70</strain>
    </source>
</reference>
<dbReference type="CDD" id="cd12148">
    <property type="entry name" value="fungal_TF_MHR"/>
    <property type="match status" value="1"/>
</dbReference>
<protein>
    <recommendedName>
        <fullName evidence="7">Zn(2)-C6 fungal-type domain-containing protein</fullName>
    </recommendedName>
</protein>
<dbReference type="GeneID" id="18250283"/>
<dbReference type="SUPFAM" id="SSF57701">
    <property type="entry name" value="Zn2/Cys6 DNA-binding domain"/>
    <property type="match status" value="1"/>
</dbReference>
<feature type="region of interest" description="Disordered" evidence="6">
    <location>
        <begin position="103"/>
        <end position="128"/>
    </location>
</feature>
<dbReference type="InterPro" id="IPR050675">
    <property type="entry name" value="OAF3"/>
</dbReference>
<evidence type="ECO:0000259" key="7">
    <source>
        <dbReference type="PROSITE" id="PS50048"/>
    </source>
</evidence>
<evidence type="ECO:0000256" key="2">
    <source>
        <dbReference type="ARBA" id="ARBA00023125"/>
    </source>
</evidence>
<evidence type="ECO:0000256" key="4">
    <source>
        <dbReference type="ARBA" id="ARBA00023242"/>
    </source>
</evidence>
<dbReference type="SMART" id="SM00066">
    <property type="entry name" value="GAL4"/>
    <property type="match status" value="1"/>
</dbReference>
<keyword evidence="3" id="KW-0804">Transcription</keyword>
<dbReference type="RefSeq" id="XP_006686178.1">
    <property type="nucleotide sequence ID" value="XM_006686115.1"/>
</dbReference>
<dbReference type="PANTHER" id="PTHR31069:SF12">
    <property type="entry name" value="TRANSCRIPTION FACTOR DOMAIN-CONTAINING PROTEIN"/>
    <property type="match status" value="1"/>
</dbReference>
<evidence type="ECO:0000313" key="8">
    <source>
        <dbReference type="EMBL" id="EGV63864.1"/>
    </source>
</evidence>
<feature type="compositionally biased region" description="Low complexity" evidence="6">
    <location>
        <begin position="105"/>
        <end position="128"/>
    </location>
</feature>
<dbReference type="KEGG" id="cten:18250283"/>
<dbReference type="Proteomes" id="UP000000707">
    <property type="component" value="Unassembled WGS sequence"/>
</dbReference>
<dbReference type="GO" id="GO:0000981">
    <property type="term" value="F:DNA-binding transcription factor activity, RNA polymerase II-specific"/>
    <property type="evidence" value="ECO:0007669"/>
    <property type="project" value="InterPro"/>
</dbReference>
<dbReference type="GO" id="GO:0045944">
    <property type="term" value="P:positive regulation of transcription by RNA polymerase II"/>
    <property type="evidence" value="ECO:0007669"/>
    <property type="project" value="TreeGrafter"/>
</dbReference>
<dbReference type="EMBL" id="GL996521">
    <property type="protein sequence ID" value="EGV63864.1"/>
    <property type="molecule type" value="Genomic_DNA"/>
</dbReference>
<organism evidence="9">
    <name type="scientific">Candida tenuis (strain ATCC 10573 / BCRC 21748 / CBS 615 / JCM 9827 / NBRC 10315 / NRRL Y-1498 / VKM Y-70)</name>
    <name type="common">Yeast</name>
    <name type="synonym">Yamadazyma tenuis</name>
    <dbReference type="NCBI Taxonomy" id="590646"/>
    <lineage>
        <taxon>Eukaryota</taxon>
        <taxon>Fungi</taxon>
        <taxon>Dikarya</taxon>
        <taxon>Ascomycota</taxon>
        <taxon>Saccharomycotina</taxon>
        <taxon>Pichiomycetes</taxon>
        <taxon>Debaryomycetaceae</taxon>
        <taxon>Yamadazyma</taxon>
    </lineage>
</organism>
<dbReference type="PANTHER" id="PTHR31069">
    <property type="entry name" value="OLEATE-ACTIVATED TRANSCRIPTION FACTOR 1-RELATED"/>
    <property type="match status" value="1"/>
</dbReference>
<keyword evidence="2" id="KW-0238">DNA-binding</keyword>
<dbReference type="CDD" id="cd00067">
    <property type="entry name" value="GAL4"/>
    <property type="match status" value="1"/>
</dbReference>
<keyword evidence="4" id="KW-0539">Nucleus</keyword>
<evidence type="ECO:0000256" key="5">
    <source>
        <dbReference type="SAM" id="Coils"/>
    </source>
</evidence>
<gene>
    <name evidence="8" type="ORF">CANTEDRAFT_93367</name>
</gene>
<dbReference type="HOGENOM" id="CLU_344831_0_0_1"/>
<feature type="domain" description="Zn(2)-C6 fungal-type" evidence="7">
    <location>
        <begin position="14"/>
        <end position="43"/>
    </location>
</feature>
<keyword evidence="9" id="KW-1185">Reference proteome</keyword>
<dbReference type="Gene3D" id="4.10.240.10">
    <property type="entry name" value="Zn(2)-C6 fungal-type DNA-binding domain"/>
    <property type="match status" value="1"/>
</dbReference>
<evidence type="ECO:0000256" key="6">
    <source>
        <dbReference type="SAM" id="MobiDB-lite"/>
    </source>
</evidence>
<keyword evidence="1" id="KW-0805">Transcription regulation</keyword>
<dbReference type="PROSITE" id="PS00463">
    <property type="entry name" value="ZN2_CY6_FUNGAL_1"/>
    <property type="match status" value="1"/>
</dbReference>
<dbReference type="GO" id="GO:0008270">
    <property type="term" value="F:zinc ion binding"/>
    <property type="evidence" value="ECO:0007669"/>
    <property type="project" value="InterPro"/>
</dbReference>
<keyword evidence="5" id="KW-0175">Coiled coil</keyword>
<dbReference type="OrthoDB" id="2943660at2759"/>
<dbReference type="Pfam" id="PF00172">
    <property type="entry name" value="Zn_clus"/>
    <property type="match status" value="1"/>
</dbReference>
<accession>G3B4S8</accession>
<dbReference type="InterPro" id="IPR001138">
    <property type="entry name" value="Zn2Cys6_DnaBD"/>
</dbReference>
<dbReference type="STRING" id="590646.G3B4S8"/>
<dbReference type="GO" id="GO:0000978">
    <property type="term" value="F:RNA polymerase II cis-regulatory region sequence-specific DNA binding"/>
    <property type="evidence" value="ECO:0007669"/>
    <property type="project" value="TreeGrafter"/>
</dbReference>
<proteinExistence type="predicted"/>
<evidence type="ECO:0000256" key="1">
    <source>
        <dbReference type="ARBA" id="ARBA00023015"/>
    </source>
</evidence>
<feature type="coiled-coil region" evidence="5">
    <location>
        <begin position="66"/>
        <end position="102"/>
    </location>
</feature>